<dbReference type="InterPro" id="IPR006121">
    <property type="entry name" value="HMA_dom"/>
</dbReference>
<feature type="domain" description="HMA" evidence="5">
    <location>
        <begin position="19"/>
        <end position="83"/>
    </location>
</feature>
<evidence type="ECO:0000313" key="6">
    <source>
        <dbReference type="EMBL" id="GAA4391803.1"/>
    </source>
</evidence>
<protein>
    <recommendedName>
        <fullName evidence="5">HMA domain-containing protein</fullName>
    </recommendedName>
</protein>
<reference evidence="7" key="1">
    <citation type="journal article" date="2019" name="Int. J. Syst. Evol. Microbiol.">
        <title>The Global Catalogue of Microorganisms (GCM) 10K type strain sequencing project: providing services to taxonomists for standard genome sequencing and annotation.</title>
        <authorList>
            <consortium name="The Broad Institute Genomics Platform"/>
            <consortium name="The Broad Institute Genome Sequencing Center for Infectious Disease"/>
            <person name="Wu L."/>
            <person name="Ma J."/>
        </authorList>
    </citation>
    <scope>NUCLEOTIDE SEQUENCE [LARGE SCALE GENOMIC DNA]</scope>
    <source>
        <strain evidence="7">JCM 17808</strain>
    </source>
</reference>
<evidence type="ECO:0000256" key="4">
    <source>
        <dbReference type="SAM" id="Phobius"/>
    </source>
</evidence>
<dbReference type="CDD" id="cd00371">
    <property type="entry name" value="HMA"/>
    <property type="match status" value="1"/>
</dbReference>
<dbReference type="SUPFAM" id="SSF55008">
    <property type="entry name" value="HMA, heavy metal-associated domain"/>
    <property type="match status" value="1"/>
</dbReference>
<gene>
    <name evidence="6" type="ORF">GCM10023167_19400</name>
</gene>
<sequence length="143" mass="15344">MAVQPADTSLARDSEPQTVAVELDIEGMTCASCANRIERKLNKLDGVSASVNYATEQARVTAPAGFDPQRLITTVEDAGYRAQLPTTAGTGDDGDSTEGDRRDRELEVLRQRLLISVVLAVPVILISMIPALQFVTISSTRPS</sequence>
<dbReference type="EMBL" id="BAABGL010000014">
    <property type="protein sequence ID" value="GAA4391803.1"/>
    <property type="molecule type" value="Genomic_DNA"/>
</dbReference>
<proteinExistence type="predicted"/>
<evidence type="ECO:0000259" key="5">
    <source>
        <dbReference type="PROSITE" id="PS50846"/>
    </source>
</evidence>
<organism evidence="6 7">
    <name type="scientific">Brevibacterium pityocampae</name>
    <dbReference type="NCBI Taxonomy" id="506594"/>
    <lineage>
        <taxon>Bacteria</taxon>
        <taxon>Bacillati</taxon>
        <taxon>Actinomycetota</taxon>
        <taxon>Actinomycetes</taxon>
        <taxon>Micrococcales</taxon>
        <taxon>Brevibacteriaceae</taxon>
        <taxon>Brevibacterium</taxon>
    </lineage>
</organism>
<name>A0ABP8JJJ9_9MICO</name>
<dbReference type="PROSITE" id="PS01047">
    <property type="entry name" value="HMA_1"/>
    <property type="match status" value="1"/>
</dbReference>
<dbReference type="PANTHER" id="PTHR43520">
    <property type="entry name" value="ATP7, ISOFORM B"/>
    <property type="match status" value="1"/>
</dbReference>
<dbReference type="RefSeq" id="WP_345031709.1">
    <property type="nucleotide sequence ID" value="NZ_BAABGL010000014.1"/>
</dbReference>
<keyword evidence="4" id="KW-0472">Membrane</keyword>
<evidence type="ECO:0000256" key="2">
    <source>
        <dbReference type="ARBA" id="ARBA00022967"/>
    </source>
</evidence>
<accession>A0ABP8JJJ9</accession>
<dbReference type="PROSITE" id="PS50846">
    <property type="entry name" value="HMA_2"/>
    <property type="match status" value="1"/>
</dbReference>
<feature type="region of interest" description="Disordered" evidence="3">
    <location>
        <begin position="81"/>
        <end position="102"/>
    </location>
</feature>
<keyword evidence="4" id="KW-1133">Transmembrane helix</keyword>
<dbReference type="PANTHER" id="PTHR43520:SF8">
    <property type="entry name" value="P-TYPE CU(+) TRANSPORTER"/>
    <property type="match status" value="1"/>
</dbReference>
<comment type="caution">
    <text evidence="6">The sequence shown here is derived from an EMBL/GenBank/DDBJ whole genome shotgun (WGS) entry which is preliminary data.</text>
</comment>
<evidence type="ECO:0000313" key="7">
    <source>
        <dbReference type="Proteomes" id="UP001500642"/>
    </source>
</evidence>
<keyword evidence="7" id="KW-1185">Reference proteome</keyword>
<evidence type="ECO:0000256" key="1">
    <source>
        <dbReference type="ARBA" id="ARBA00022723"/>
    </source>
</evidence>
<keyword evidence="4" id="KW-0812">Transmembrane</keyword>
<dbReference type="InterPro" id="IPR036163">
    <property type="entry name" value="HMA_dom_sf"/>
</dbReference>
<evidence type="ECO:0000256" key="3">
    <source>
        <dbReference type="SAM" id="MobiDB-lite"/>
    </source>
</evidence>
<dbReference type="Gene3D" id="3.30.70.100">
    <property type="match status" value="1"/>
</dbReference>
<dbReference type="Pfam" id="PF00403">
    <property type="entry name" value="HMA"/>
    <property type="match status" value="1"/>
</dbReference>
<keyword evidence="2" id="KW-1278">Translocase</keyword>
<feature type="transmembrane region" description="Helical" evidence="4">
    <location>
        <begin position="113"/>
        <end position="135"/>
    </location>
</feature>
<dbReference type="Proteomes" id="UP001500642">
    <property type="component" value="Unassembled WGS sequence"/>
</dbReference>
<dbReference type="InterPro" id="IPR017969">
    <property type="entry name" value="Heavy-metal-associated_CS"/>
</dbReference>
<keyword evidence="1" id="KW-0479">Metal-binding</keyword>